<sequence length="110" mass="12229">VIGWHHSSKVYLNEKCMRAFLRSTVLLIMLHIKSPMTSTVSFKLRADLFRKDGTGGSISISPRPCSIPTGSLTGAFVSLITTRTEVVQSTCPLVFNTRYQLVLCKLNRKA</sequence>
<evidence type="ECO:0000313" key="2">
    <source>
        <dbReference type="Proteomes" id="UP000694402"/>
    </source>
</evidence>
<name>A0A8C8D2G2_ONCTS</name>
<accession>A0A8C8D2G2</accession>
<proteinExistence type="predicted"/>
<reference evidence="1" key="2">
    <citation type="submission" date="2025-09" db="UniProtKB">
        <authorList>
            <consortium name="Ensembl"/>
        </authorList>
    </citation>
    <scope>IDENTIFICATION</scope>
</reference>
<reference evidence="1" key="1">
    <citation type="submission" date="2025-08" db="UniProtKB">
        <authorList>
            <consortium name="Ensembl"/>
        </authorList>
    </citation>
    <scope>IDENTIFICATION</scope>
</reference>
<protein>
    <submittedName>
        <fullName evidence="1">Uncharacterized protein</fullName>
    </submittedName>
</protein>
<organism evidence="1 2">
    <name type="scientific">Oncorhynchus tshawytscha</name>
    <name type="common">Chinook salmon</name>
    <name type="synonym">Salmo tshawytscha</name>
    <dbReference type="NCBI Taxonomy" id="74940"/>
    <lineage>
        <taxon>Eukaryota</taxon>
        <taxon>Metazoa</taxon>
        <taxon>Chordata</taxon>
        <taxon>Craniata</taxon>
        <taxon>Vertebrata</taxon>
        <taxon>Euteleostomi</taxon>
        <taxon>Actinopterygii</taxon>
        <taxon>Neopterygii</taxon>
        <taxon>Teleostei</taxon>
        <taxon>Protacanthopterygii</taxon>
        <taxon>Salmoniformes</taxon>
        <taxon>Salmonidae</taxon>
        <taxon>Salmoninae</taxon>
        <taxon>Oncorhynchus</taxon>
    </lineage>
</organism>
<dbReference type="Proteomes" id="UP000694402">
    <property type="component" value="Unassembled WGS sequence"/>
</dbReference>
<keyword evidence="2" id="KW-1185">Reference proteome</keyword>
<dbReference type="AlphaFoldDB" id="A0A8C8D2G2"/>
<dbReference type="Ensembl" id="ENSOTST00005018617.2">
    <property type="protein sequence ID" value="ENSOTSP00005017098.1"/>
    <property type="gene ID" value="ENSOTSG00005008437.2"/>
</dbReference>
<evidence type="ECO:0000313" key="1">
    <source>
        <dbReference type="Ensembl" id="ENSOTSP00005017098.1"/>
    </source>
</evidence>